<name>A0A1G1SWP6_9BACT</name>
<organism evidence="2 3">
    <name type="scientific">Hymenobacter glacialis</name>
    <dbReference type="NCBI Taxonomy" id="1908236"/>
    <lineage>
        <taxon>Bacteria</taxon>
        <taxon>Pseudomonadati</taxon>
        <taxon>Bacteroidota</taxon>
        <taxon>Cytophagia</taxon>
        <taxon>Cytophagales</taxon>
        <taxon>Hymenobacteraceae</taxon>
        <taxon>Hymenobacter</taxon>
    </lineage>
</organism>
<evidence type="ECO:0000256" key="1">
    <source>
        <dbReference type="SAM" id="Phobius"/>
    </source>
</evidence>
<accession>A0A1G1SWP6</accession>
<dbReference type="STRING" id="1908236.BEN48_04610"/>
<comment type="caution">
    <text evidence="2">The sequence shown here is derived from an EMBL/GenBank/DDBJ whole genome shotgun (WGS) entry which is preliminary data.</text>
</comment>
<reference evidence="2 3" key="1">
    <citation type="submission" date="2016-08" db="EMBL/GenBank/DDBJ databases">
        <title>Hymenobacter coccineus sp. nov., Hymenobacter lapidarius sp. nov. and Hymenobacter glacialis sp. nov., isolated from Antarctic soil.</title>
        <authorList>
            <person name="Sedlacek I."/>
            <person name="Kralova S."/>
            <person name="Kyrova K."/>
            <person name="Maslanova I."/>
            <person name="Stankova E."/>
            <person name="Vrbovska V."/>
            <person name="Nemec M."/>
            <person name="Bartak M."/>
            <person name="Svec P."/>
            <person name="Busse H.-J."/>
            <person name="Pantucek R."/>
        </authorList>
    </citation>
    <scope>NUCLEOTIDE SEQUENCE [LARGE SCALE GENOMIC DNA]</scope>
    <source>
        <strain evidence="2 3">CCM 8648</strain>
    </source>
</reference>
<dbReference type="Proteomes" id="UP000177791">
    <property type="component" value="Unassembled WGS sequence"/>
</dbReference>
<keyword evidence="1" id="KW-0812">Transmembrane</keyword>
<evidence type="ECO:0000313" key="3">
    <source>
        <dbReference type="Proteomes" id="UP000177791"/>
    </source>
</evidence>
<feature type="transmembrane region" description="Helical" evidence="1">
    <location>
        <begin position="175"/>
        <end position="194"/>
    </location>
</feature>
<keyword evidence="1" id="KW-0472">Membrane</keyword>
<feature type="transmembrane region" description="Helical" evidence="1">
    <location>
        <begin position="206"/>
        <end position="224"/>
    </location>
</feature>
<evidence type="ECO:0000313" key="2">
    <source>
        <dbReference type="EMBL" id="OGX83038.1"/>
    </source>
</evidence>
<feature type="transmembrane region" description="Helical" evidence="1">
    <location>
        <begin position="24"/>
        <end position="41"/>
    </location>
</feature>
<dbReference type="EMBL" id="MDZC01000090">
    <property type="protein sequence ID" value="OGX83038.1"/>
    <property type="molecule type" value="Genomic_DNA"/>
</dbReference>
<feature type="transmembrane region" description="Helical" evidence="1">
    <location>
        <begin position="236"/>
        <end position="257"/>
    </location>
</feature>
<keyword evidence="1" id="KW-1133">Transmembrane helix</keyword>
<dbReference type="AlphaFoldDB" id="A0A1G1SWP6"/>
<sequence length="367" mass="40500">MIVVFLALPFLGNATDSDHWSVVFMSVLGVGMAGVFLYGLFETAKWHFTIGPESFETVGLFKTKTLAREEVAGYRVNEHYIFIVPQDTKASTIKVGYTTERYADIQEWLADHYPNLDEVEAVEAAEEALIDEELGRNPDERSERLVHASTTAKYLNIVAWAVTAWLFFYPQPYQLAIGAGLLLPLLGAVGLKLHRGALRINEEKNSPYPSVSITLFMPCMGLLIRSVLDVDLVSYTPMWIVAGQTASVTAVVLAFCTHEWLFQSKVKFTEGAALIAAAAVYGYSASATFNAAFDDTQGQVFSTEVLSKSMSSGKTTTYHLTVAPWGPFTTETDVQVGSNYYQATRSGDKVRVRLQPGRLGVPWFEAD</sequence>
<keyword evidence="3" id="KW-1185">Reference proteome</keyword>
<gene>
    <name evidence="2" type="ORF">BEN48_04610</name>
</gene>
<feature type="transmembrane region" description="Helical" evidence="1">
    <location>
        <begin position="151"/>
        <end position="169"/>
    </location>
</feature>
<proteinExistence type="predicted"/>
<protein>
    <submittedName>
        <fullName evidence="2">Uncharacterized protein</fullName>
    </submittedName>
</protein>